<sequence>MDSVPNVFIERVTGILCEKTVRVLREGQVILGRWAFAHPTYKELKLTIATFNGKKFCSFYLKEEDLRNVTLANVFSMWNMATCNFIAVKFYATPVVLGEPLKENHFRTLKKMIAQQRRRISLLYIGPCEEELLDNAVDILELCGGVEQLRIDTNMTRIAPVVNKLISDGGVCEFMLFDRIFPDHMIIPTLTTQIEFGNLRAVYRVGPKFGIT</sequence>
<dbReference type="WBParaSite" id="L893_g424.t1">
    <property type="protein sequence ID" value="L893_g424.t1"/>
    <property type="gene ID" value="L893_g424"/>
</dbReference>
<name>A0A1I8ACN3_9BILA</name>
<evidence type="ECO:0000313" key="1">
    <source>
        <dbReference type="Proteomes" id="UP000095287"/>
    </source>
</evidence>
<accession>A0A1I8ACN3</accession>
<keyword evidence="1" id="KW-1185">Reference proteome</keyword>
<proteinExistence type="predicted"/>
<reference evidence="2" key="1">
    <citation type="submission" date="2016-11" db="UniProtKB">
        <authorList>
            <consortium name="WormBaseParasite"/>
        </authorList>
    </citation>
    <scope>IDENTIFICATION</scope>
</reference>
<dbReference type="Proteomes" id="UP000095287">
    <property type="component" value="Unplaced"/>
</dbReference>
<organism evidence="1 2">
    <name type="scientific">Steinernema glaseri</name>
    <dbReference type="NCBI Taxonomy" id="37863"/>
    <lineage>
        <taxon>Eukaryota</taxon>
        <taxon>Metazoa</taxon>
        <taxon>Ecdysozoa</taxon>
        <taxon>Nematoda</taxon>
        <taxon>Chromadorea</taxon>
        <taxon>Rhabditida</taxon>
        <taxon>Tylenchina</taxon>
        <taxon>Panagrolaimomorpha</taxon>
        <taxon>Strongyloidoidea</taxon>
        <taxon>Steinernematidae</taxon>
        <taxon>Steinernema</taxon>
    </lineage>
</organism>
<protein>
    <submittedName>
        <fullName evidence="2">Radical_SAM domain-containing protein</fullName>
    </submittedName>
</protein>
<dbReference type="AlphaFoldDB" id="A0A1I8ACN3"/>
<evidence type="ECO:0000313" key="2">
    <source>
        <dbReference type="WBParaSite" id="L893_g424.t1"/>
    </source>
</evidence>